<dbReference type="NCBIfam" id="TIGR01417">
    <property type="entry name" value="PTS_I_fam"/>
    <property type="match status" value="1"/>
</dbReference>
<feature type="binding site" evidence="19">
    <location>
        <begin position="453"/>
        <end position="454"/>
    </location>
    <ligand>
        <name>phosphoenolpyruvate</name>
        <dbReference type="ChEBI" id="CHEBI:58702"/>
    </ligand>
</feature>
<dbReference type="HOGENOM" id="CLU_007308_7_0_12"/>
<evidence type="ECO:0000259" key="23">
    <source>
        <dbReference type="Pfam" id="PF05524"/>
    </source>
</evidence>
<comment type="cofactor">
    <cofactor evidence="2 17 20">
        <name>Mg(2+)</name>
        <dbReference type="ChEBI" id="CHEBI:18420"/>
    </cofactor>
</comment>
<evidence type="ECO:0000259" key="21">
    <source>
        <dbReference type="Pfam" id="PF00391"/>
    </source>
</evidence>
<comment type="catalytic activity">
    <reaction evidence="1 17">
        <text>L-histidyl-[protein] + phosphoenolpyruvate = N(pros)-phospho-L-histidyl-[protein] + pyruvate</text>
        <dbReference type="Rhea" id="RHEA:23880"/>
        <dbReference type="Rhea" id="RHEA-COMP:9745"/>
        <dbReference type="Rhea" id="RHEA-COMP:9746"/>
        <dbReference type="ChEBI" id="CHEBI:15361"/>
        <dbReference type="ChEBI" id="CHEBI:29979"/>
        <dbReference type="ChEBI" id="CHEBI:58702"/>
        <dbReference type="ChEBI" id="CHEBI:64837"/>
        <dbReference type="EC" id="2.7.3.9"/>
    </reaction>
</comment>
<reference evidence="25" key="1">
    <citation type="submission" date="2011-04" db="EMBL/GenBank/DDBJ databases">
        <title>The complete genome of Spirochaeta coccoides DSM 17374.</title>
        <authorList>
            <person name="Lucas S."/>
            <person name="Copeland A."/>
            <person name="Lapidus A."/>
            <person name="Bruce D."/>
            <person name="Goodwin L."/>
            <person name="Pitluck S."/>
            <person name="Peters L."/>
            <person name="Kyrpides N."/>
            <person name="Mavromatis K."/>
            <person name="Pagani I."/>
            <person name="Ivanova N."/>
            <person name="Ovchinnikova G."/>
            <person name="Lu M."/>
            <person name="Detter J.C."/>
            <person name="Tapia R."/>
            <person name="Han C."/>
            <person name="Land M."/>
            <person name="Hauser L."/>
            <person name="Markowitz V."/>
            <person name="Cheng J.-F."/>
            <person name="Hugenholtz P."/>
            <person name="Woyke T."/>
            <person name="Wu D."/>
            <person name="Spring S."/>
            <person name="Schroeder M."/>
            <person name="Brambilla E."/>
            <person name="Klenk H.-P."/>
            <person name="Eisen J.A."/>
        </authorList>
    </citation>
    <scope>NUCLEOTIDE SEQUENCE [LARGE SCALE GENOMIC DNA]</scope>
    <source>
        <strain evidence="25">ATCC BAA-1237 / DSM 17374 / SPN1</strain>
    </source>
</reference>
<feature type="binding site" evidence="19">
    <location>
        <position position="464"/>
    </location>
    <ligand>
        <name>phosphoenolpyruvate</name>
        <dbReference type="ChEBI" id="CHEBI:58702"/>
    </ligand>
</feature>
<sequence length="545" mass="59611">MHSVDGKGISSGVAMGPGIVWRKTDSLGVSHASSLSVEAELIRFEKGLEDARKEIERTFRMAVDTAGEDHAQVFSIHLMMLEDDDFLSSVSSAIRSGATAEHAVWHTAEALAAEFAALDSEYMRARKDDILDIGRVLVSRLTGKTDMIPESAIPFILITSDLSPSETMSMDRKKIMAIVLEEGSVTSHAAILARSLGIPCIISARGACSAVLESERVIVDGEAGTMIVNPDEEMTGRYEKRIHAQKSEDQELRSIGKRKAVTKDGRHVPVFANIGSPEEVDEALSYGAEGVGLFRTEFLFMKRSAPPSEDEQVEAYRKVLEGMGDKKVVIRTLDFGADKQVSYLPTKKEENPALGLRAIRLCLTHKEMFITQLRALGRASVFGNLRIMIPMVSRLDEIIQTKELFEYVRMDLRKEGIAVRDSIPFGIMVETPAAAVLSAELAEHVDFFSIGTNDLTQYVLAADRMNEDVASWYDVENPAVMSLIRQTVANAKARSITVSICGEAAGNPVLAEKFLRMGVDELSMSSALIPQAKRAICGLNLKGNA</sequence>
<dbReference type="STRING" id="760011.Spico_1508"/>
<keyword evidence="15 17" id="KW-0460">Magnesium</keyword>
<dbReference type="InterPro" id="IPR040442">
    <property type="entry name" value="Pyrv_kinase-like_dom_sf"/>
</dbReference>
<feature type="domain" description="PEP-utilising enzyme C-terminal" evidence="22">
    <location>
        <begin position="251"/>
        <end position="537"/>
    </location>
</feature>
<gene>
    <name evidence="24" type="ordered locus">Spico_1508</name>
</gene>
<evidence type="ECO:0000256" key="2">
    <source>
        <dbReference type="ARBA" id="ARBA00001946"/>
    </source>
</evidence>
<dbReference type="InterPro" id="IPR006318">
    <property type="entry name" value="PTS_EI-like"/>
</dbReference>
<dbReference type="Gene3D" id="1.10.274.10">
    <property type="entry name" value="PtsI, HPr-binding domain"/>
    <property type="match status" value="1"/>
</dbReference>
<keyword evidence="13 17" id="KW-0479">Metal-binding</keyword>
<dbReference type="EMBL" id="CP002659">
    <property type="protein sequence ID" value="AEC02711.1"/>
    <property type="molecule type" value="Genomic_DNA"/>
</dbReference>
<keyword evidence="14 17" id="KW-0418">Kinase</keyword>
<evidence type="ECO:0000256" key="4">
    <source>
        <dbReference type="ARBA" id="ARBA00004496"/>
    </source>
</evidence>
<dbReference type="Proteomes" id="UP000007939">
    <property type="component" value="Chromosome"/>
</dbReference>
<dbReference type="PIRSF" id="PIRSF000732">
    <property type="entry name" value="PTS_enzyme_I"/>
    <property type="match status" value="1"/>
</dbReference>
<dbReference type="Pfam" id="PF00391">
    <property type="entry name" value="PEP-utilizers"/>
    <property type="match status" value="1"/>
</dbReference>
<dbReference type="OrthoDB" id="9765468at2"/>
<evidence type="ECO:0000256" key="6">
    <source>
        <dbReference type="ARBA" id="ARBA00012232"/>
    </source>
</evidence>
<reference evidence="24 25" key="2">
    <citation type="journal article" date="2012" name="Stand. Genomic Sci.">
        <title>Complete genome sequence of the termite hindgut bacterium Spirochaeta coccoides type strain (SPN1(T)), reclassification in the genus Sphaerochaeta as Sphaerochaeta coccoides comb. nov. and emendations of the family Spirochaetaceae and the genus Sphaerochaeta.</title>
        <authorList>
            <person name="Abt B."/>
            <person name="Han C."/>
            <person name="Scheuner C."/>
            <person name="Lu M."/>
            <person name="Lapidus A."/>
            <person name="Nolan M."/>
            <person name="Lucas S."/>
            <person name="Hammon N."/>
            <person name="Deshpande S."/>
            <person name="Cheng J.F."/>
            <person name="Tapia R."/>
            <person name="Goodwin L.A."/>
            <person name="Pitluck S."/>
            <person name="Liolios K."/>
            <person name="Pagani I."/>
            <person name="Ivanova N."/>
            <person name="Mavromatis K."/>
            <person name="Mikhailova N."/>
            <person name="Huntemann M."/>
            <person name="Pati A."/>
            <person name="Chen A."/>
            <person name="Palaniappan K."/>
            <person name="Land M."/>
            <person name="Hauser L."/>
            <person name="Brambilla E.M."/>
            <person name="Rohde M."/>
            <person name="Spring S."/>
            <person name="Gronow S."/>
            <person name="Goker M."/>
            <person name="Woyke T."/>
            <person name="Bristow J."/>
            <person name="Eisen J.A."/>
            <person name="Markowitz V."/>
            <person name="Hugenholtz P."/>
            <person name="Kyrpides N.C."/>
            <person name="Klenk H.P."/>
            <person name="Detter J.C."/>
        </authorList>
    </citation>
    <scope>NUCLEOTIDE SEQUENCE [LARGE SCALE GENOMIC DNA]</scope>
    <source>
        <strain evidence="25">ATCC BAA-1237 / DSM 17374 / SPN1</strain>
    </source>
</reference>
<dbReference type="InterPro" id="IPR023151">
    <property type="entry name" value="PEP_util_CS"/>
</dbReference>
<dbReference type="InterPro" id="IPR000121">
    <property type="entry name" value="PEP_util_C"/>
</dbReference>
<feature type="binding site" evidence="19">
    <location>
        <position position="331"/>
    </location>
    <ligand>
        <name>phosphoenolpyruvate</name>
        <dbReference type="ChEBI" id="CHEBI:58702"/>
    </ligand>
</feature>
<evidence type="ECO:0000256" key="13">
    <source>
        <dbReference type="ARBA" id="ARBA00022723"/>
    </source>
</evidence>
<evidence type="ECO:0000259" key="22">
    <source>
        <dbReference type="Pfam" id="PF02896"/>
    </source>
</evidence>
<comment type="function">
    <text evidence="3 17">General (non sugar-specific) component of the phosphoenolpyruvate-dependent sugar phosphotransferase system (sugar PTS). This major carbohydrate active-transport system catalyzes the phosphorylation of incoming sugar substrates concomitantly with their translocation across the cell membrane. Enzyme I transfers the phosphoryl group from phosphoenolpyruvate (PEP) to the phosphoryl carrier protein (HPr).</text>
</comment>
<dbReference type="GO" id="GO:0009401">
    <property type="term" value="P:phosphoenolpyruvate-dependent sugar phosphotransferase system"/>
    <property type="evidence" value="ECO:0007669"/>
    <property type="project" value="UniProtKB-KW"/>
</dbReference>
<dbReference type="GO" id="GO:0016301">
    <property type="term" value="F:kinase activity"/>
    <property type="evidence" value="ECO:0007669"/>
    <property type="project" value="UniProtKB-KW"/>
</dbReference>
<dbReference type="PROSITE" id="PS00742">
    <property type="entry name" value="PEP_ENZYMES_2"/>
    <property type="match status" value="1"/>
</dbReference>
<comment type="subcellular location">
    <subcellularLocation>
        <location evidence="4 17">Cytoplasm</location>
    </subcellularLocation>
</comment>
<dbReference type="GO" id="GO:0046872">
    <property type="term" value="F:metal ion binding"/>
    <property type="evidence" value="ECO:0007669"/>
    <property type="project" value="UniProtKB-KW"/>
</dbReference>
<evidence type="ECO:0000256" key="3">
    <source>
        <dbReference type="ARBA" id="ARBA00002728"/>
    </source>
</evidence>
<dbReference type="InterPro" id="IPR024692">
    <property type="entry name" value="PTS_EI"/>
</dbReference>
<dbReference type="AlphaFoldDB" id="F4GIU3"/>
<comment type="similarity">
    <text evidence="5 17">Belongs to the PEP-utilizing enzyme family.</text>
</comment>
<evidence type="ECO:0000256" key="20">
    <source>
        <dbReference type="PIRSR" id="PIRSR000732-3"/>
    </source>
</evidence>
<evidence type="ECO:0000256" key="17">
    <source>
        <dbReference type="PIRNR" id="PIRNR000732"/>
    </source>
</evidence>
<dbReference type="GO" id="GO:0008965">
    <property type="term" value="F:phosphoenolpyruvate-protein phosphotransferase activity"/>
    <property type="evidence" value="ECO:0007669"/>
    <property type="project" value="UniProtKB-EC"/>
</dbReference>
<dbReference type="InterPro" id="IPR008731">
    <property type="entry name" value="PTS_EIN"/>
</dbReference>
<dbReference type="SUPFAM" id="SSF51621">
    <property type="entry name" value="Phosphoenolpyruvate/pyruvate domain"/>
    <property type="match status" value="1"/>
</dbReference>
<keyword evidence="12 17" id="KW-0598">Phosphotransferase system</keyword>
<feature type="domain" description="Phosphotransferase system enzyme I N-terminal" evidence="23">
    <location>
        <begin position="6"/>
        <end position="126"/>
    </location>
</feature>
<keyword evidence="10 17" id="KW-0762">Sugar transport</keyword>
<evidence type="ECO:0000256" key="15">
    <source>
        <dbReference type="ARBA" id="ARBA00022842"/>
    </source>
</evidence>
<dbReference type="Gene3D" id="3.20.20.60">
    <property type="entry name" value="Phosphoenolpyruvate-binding domains"/>
    <property type="match status" value="1"/>
</dbReference>
<evidence type="ECO:0000256" key="1">
    <source>
        <dbReference type="ARBA" id="ARBA00000683"/>
    </source>
</evidence>
<evidence type="ECO:0000313" key="25">
    <source>
        <dbReference type="Proteomes" id="UP000007939"/>
    </source>
</evidence>
<keyword evidence="8 17" id="KW-0813">Transport</keyword>
<dbReference type="InterPro" id="IPR036637">
    <property type="entry name" value="Phosphohistidine_dom_sf"/>
</dbReference>
<dbReference type="eggNOG" id="COG1080">
    <property type="taxonomic scope" value="Bacteria"/>
</dbReference>
<keyword evidence="9 17" id="KW-0963">Cytoplasm</keyword>
<dbReference type="KEGG" id="scc:Spico_1508"/>
<feature type="domain" description="PEP-utilising enzyme mobile" evidence="21">
    <location>
        <begin position="156"/>
        <end position="224"/>
    </location>
</feature>
<evidence type="ECO:0000256" key="14">
    <source>
        <dbReference type="ARBA" id="ARBA00022777"/>
    </source>
</evidence>
<dbReference type="PRINTS" id="PR01736">
    <property type="entry name" value="PHPHTRNFRASE"/>
</dbReference>
<dbReference type="Pfam" id="PF05524">
    <property type="entry name" value="PEP-utilisers_N"/>
    <property type="match status" value="1"/>
</dbReference>
<evidence type="ECO:0000256" key="8">
    <source>
        <dbReference type="ARBA" id="ARBA00022448"/>
    </source>
</evidence>
<dbReference type="Pfam" id="PF02896">
    <property type="entry name" value="PEP-utilizers_C"/>
    <property type="match status" value="1"/>
</dbReference>
<dbReference type="Gene3D" id="3.50.30.10">
    <property type="entry name" value="Phosphohistidine domain"/>
    <property type="match status" value="1"/>
</dbReference>
<accession>F4GIU3</accession>
<evidence type="ECO:0000256" key="7">
    <source>
        <dbReference type="ARBA" id="ARBA00016544"/>
    </source>
</evidence>
<dbReference type="GO" id="GO:0005737">
    <property type="term" value="C:cytoplasm"/>
    <property type="evidence" value="ECO:0007669"/>
    <property type="project" value="UniProtKB-SubCell"/>
</dbReference>
<dbReference type="InterPro" id="IPR050499">
    <property type="entry name" value="PEP-utilizing_PTS_enzyme"/>
</dbReference>
<organism evidence="24 25">
    <name type="scientific">Parasphaerochaeta coccoides (strain ATCC BAA-1237 / DSM 17374 / SPN1)</name>
    <name type="common">Sphaerochaeta coccoides</name>
    <dbReference type="NCBI Taxonomy" id="760011"/>
    <lineage>
        <taxon>Bacteria</taxon>
        <taxon>Pseudomonadati</taxon>
        <taxon>Spirochaetota</taxon>
        <taxon>Spirochaetia</taxon>
        <taxon>Spirochaetales</taxon>
        <taxon>Sphaerochaetaceae</taxon>
        <taxon>Parasphaerochaeta</taxon>
    </lineage>
</organism>
<feature type="binding site" evidence="20">
    <location>
        <position position="454"/>
    </location>
    <ligand>
        <name>Mg(2+)</name>
        <dbReference type="ChEBI" id="CHEBI:18420"/>
    </ligand>
</feature>
<dbReference type="PANTHER" id="PTHR46244:SF3">
    <property type="entry name" value="PHOSPHOENOLPYRUVATE-PROTEIN PHOSPHOTRANSFERASE"/>
    <property type="match status" value="1"/>
</dbReference>
<dbReference type="InterPro" id="IPR036618">
    <property type="entry name" value="PtsI_HPr-bd_sf"/>
</dbReference>
<evidence type="ECO:0000256" key="19">
    <source>
        <dbReference type="PIRSR" id="PIRSR000732-2"/>
    </source>
</evidence>
<evidence type="ECO:0000256" key="5">
    <source>
        <dbReference type="ARBA" id="ARBA00007837"/>
    </source>
</evidence>
<protein>
    <recommendedName>
        <fullName evidence="7 17">Phosphoenolpyruvate-protein phosphotransferase</fullName>
        <ecNumber evidence="6 17">2.7.3.9</ecNumber>
    </recommendedName>
    <alternativeName>
        <fullName evidence="16 17">Phosphotransferase system, enzyme I</fullName>
    </alternativeName>
</protein>
<dbReference type="InterPro" id="IPR008279">
    <property type="entry name" value="PEP-util_enz_mobile_dom"/>
</dbReference>
<dbReference type="PANTHER" id="PTHR46244">
    <property type="entry name" value="PHOSPHOENOLPYRUVATE-PROTEIN PHOSPHOTRANSFERASE"/>
    <property type="match status" value="1"/>
</dbReference>
<evidence type="ECO:0000256" key="12">
    <source>
        <dbReference type="ARBA" id="ARBA00022683"/>
    </source>
</evidence>
<feature type="binding site" evidence="20">
    <location>
        <position position="430"/>
    </location>
    <ligand>
        <name>Mg(2+)</name>
        <dbReference type="ChEBI" id="CHEBI:18420"/>
    </ligand>
</feature>
<dbReference type="RefSeq" id="WP_013740105.1">
    <property type="nucleotide sequence ID" value="NC_015436.1"/>
</dbReference>
<dbReference type="InterPro" id="IPR015813">
    <property type="entry name" value="Pyrv/PenolPyrv_kinase-like_dom"/>
</dbReference>
<dbReference type="SUPFAM" id="SSF47831">
    <property type="entry name" value="Enzyme I of the PEP:sugar phosphotransferase system HPr-binding (sub)domain"/>
    <property type="match status" value="1"/>
</dbReference>
<evidence type="ECO:0000256" key="16">
    <source>
        <dbReference type="ARBA" id="ARBA00033235"/>
    </source>
</evidence>
<dbReference type="EC" id="2.7.3.9" evidence="6 17"/>
<proteinExistence type="inferred from homology"/>
<feature type="active site" description="Proton donor" evidence="18">
    <location>
        <position position="501"/>
    </location>
</feature>
<keyword evidence="11 17" id="KW-0808">Transferase</keyword>
<feature type="binding site" evidence="19">
    <location>
        <position position="295"/>
    </location>
    <ligand>
        <name>phosphoenolpyruvate</name>
        <dbReference type="ChEBI" id="CHEBI:58702"/>
    </ligand>
</feature>
<evidence type="ECO:0000256" key="11">
    <source>
        <dbReference type="ARBA" id="ARBA00022679"/>
    </source>
</evidence>
<dbReference type="SUPFAM" id="SSF52009">
    <property type="entry name" value="Phosphohistidine domain"/>
    <property type="match status" value="1"/>
</dbReference>
<feature type="active site" description="Tele-phosphohistidine intermediate" evidence="18">
    <location>
        <position position="188"/>
    </location>
</feature>
<evidence type="ECO:0000256" key="9">
    <source>
        <dbReference type="ARBA" id="ARBA00022490"/>
    </source>
</evidence>
<evidence type="ECO:0000313" key="24">
    <source>
        <dbReference type="EMBL" id="AEC02711.1"/>
    </source>
</evidence>
<evidence type="ECO:0000256" key="18">
    <source>
        <dbReference type="PIRSR" id="PIRSR000732-1"/>
    </source>
</evidence>
<keyword evidence="25" id="KW-1185">Reference proteome</keyword>
<evidence type="ECO:0000256" key="10">
    <source>
        <dbReference type="ARBA" id="ARBA00022597"/>
    </source>
</evidence>
<name>F4GIU3_PARC1</name>